<evidence type="ECO:0000313" key="3">
    <source>
        <dbReference type="Proteomes" id="UP000092445"/>
    </source>
</evidence>
<proteinExistence type="predicted"/>
<accession>A0A1A9ZQT8</accession>
<keyword evidence="1" id="KW-1133">Transmembrane helix</keyword>
<organism evidence="2 3">
    <name type="scientific">Glossina pallidipes</name>
    <name type="common">Tsetse fly</name>
    <dbReference type="NCBI Taxonomy" id="7398"/>
    <lineage>
        <taxon>Eukaryota</taxon>
        <taxon>Metazoa</taxon>
        <taxon>Ecdysozoa</taxon>
        <taxon>Arthropoda</taxon>
        <taxon>Hexapoda</taxon>
        <taxon>Insecta</taxon>
        <taxon>Pterygota</taxon>
        <taxon>Neoptera</taxon>
        <taxon>Endopterygota</taxon>
        <taxon>Diptera</taxon>
        <taxon>Brachycera</taxon>
        <taxon>Muscomorpha</taxon>
        <taxon>Hippoboscoidea</taxon>
        <taxon>Glossinidae</taxon>
        <taxon>Glossina</taxon>
    </lineage>
</organism>
<protein>
    <submittedName>
        <fullName evidence="2">Uncharacterized protein</fullName>
    </submittedName>
</protein>
<dbReference type="EnsemblMetazoa" id="GPAI022187-RA">
    <property type="protein sequence ID" value="GPAI022187-PA"/>
    <property type="gene ID" value="GPAI022187"/>
</dbReference>
<evidence type="ECO:0000256" key="1">
    <source>
        <dbReference type="SAM" id="Phobius"/>
    </source>
</evidence>
<reference evidence="3" key="1">
    <citation type="submission" date="2014-03" db="EMBL/GenBank/DDBJ databases">
        <authorList>
            <person name="Aksoy S."/>
            <person name="Warren W."/>
            <person name="Wilson R.K."/>
        </authorList>
    </citation>
    <scope>NUCLEOTIDE SEQUENCE [LARGE SCALE GENOMIC DNA]</scope>
    <source>
        <strain evidence="3">IAEA</strain>
    </source>
</reference>
<sequence>MCQINNSLRKQVAKLSQKSYNYLSRNCIVVICAVVYRFIIATSKAEPFGLLIQPPTESFTVDVFAVDKPVPTSPTNQELTNDISLKFFVKAPVNASPIPSHKSSGNKLTITKYTSLEMLLYYVAVNDLILKLLTQLTKVAAIWL</sequence>
<dbReference type="AlphaFoldDB" id="A0A1A9ZQT8"/>
<keyword evidence="1" id="KW-0472">Membrane</keyword>
<keyword evidence="3" id="KW-1185">Reference proteome</keyword>
<dbReference type="STRING" id="7398.A0A1A9ZQT8"/>
<name>A0A1A9ZQT8_GLOPL</name>
<keyword evidence="1" id="KW-0812">Transmembrane</keyword>
<dbReference type="VEuPathDB" id="VectorBase:GPAI022187"/>
<feature type="transmembrane region" description="Helical" evidence="1">
    <location>
        <begin position="20"/>
        <end position="39"/>
    </location>
</feature>
<dbReference type="Proteomes" id="UP000092445">
    <property type="component" value="Unassembled WGS sequence"/>
</dbReference>
<evidence type="ECO:0000313" key="2">
    <source>
        <dbReference type="EnsemblMetazoa" id="GPAI022187-PA"/>
    </source>
</evidence>
<reference evidence="2" key="2">
    <citation type="submission" date="2020-05" db="UniProtKB">
        <authorList>
            <consortium name="EnsemblMetazoa"/>
        </authorList>
    </citation>
    <scope>IDENTIFICATION</scope>
    <source>
        <strain evidence="2">IAEA</strain>
    </source>
</reference>